<protein>
    <recommendedName>
        <fullName evidence="4">Cell wall protein</fullName>
    </recommendedName>
</protein>
<gene>
    <name evidence="2" type="ORF">SASPL_152136</name>
</gene>
<feature type="signal peptide" evidence="1">
    <location>
        <begin position="1"/>
        <end position="24"/>
    </location>
</feature>
<evidence type="ECO:0000313" key="3">
    <source>
        <dbReference type="Proteomes" id="UP000298416"/>
    </source>
</evidence>
<sequence length="167" mass="17794">MASSTSFFLFFLLVSCLALEAAAGREVLTDSKMSFDGTVWIPGLGRYMIPKKGSKSLDYNPITGSLGGNGLSIPGFGGSTGGRNYIPGGDDTFVPNPGTEVPVSGGGGIPDVAEEEEEDGQEKVVYEDEKRSGSVPSFGGCFLFRLMLQCGLLLLNLRHWFLDVTKQ</sequence>
<dbReference type="AlphaFoldDB" id="A0A8X8W2G6"/>
<evidence type="ECO:0000313" key="2">
    <source>
        <dbReference type="EMBL" id="KAG6386955.1"/>
    </source>
</evidence>
<dbReference type="EMBL" id="PNBA02000021">
    <property type="protein sequence ID" value="KAG6386955.1"/>
    <property type="molecule type" value="Genomic_DNA"/>
</dbReference>
<proteinExistence type="predicted"/>
<keyword evidence="3" id="KW-1185">Reference proteome</keyword>
<keyword evidence="1" id="KW-0732">Signal</keyword>
<evidence type="ECO:0000256" key="1">
    <source>
        <dbReference type="SAM" id="SignalP"/>
    </source>
</evidence>
<dbReference type="PANTHER" id="PTHR36733">
    <property type="entry name" value="CELL WALL PROTEIN-RELATED"/>
    <property type="match status" value="1"/>
</dbReference>
<accession>A0A8X8W2G6</accession>
<reference evidence="2" key="2">
    <citation type="submission" date="2020-08" db="EMBL/GenBank/DDBJ databases">
        <title>Plant Genome Project.</title>
        <authorList>
            <person name="Zhang R.-G."/>
        </authorList>
    </citation>
    <scope>NUCLEOTIDE SEQUENCE</scope>
    <source>
        <strain evidence="2">Huo1</strain>
        <tissue evidence="2">Leaf</tissue>
    </source>
</reference>
<evidence type="ECO:0008006" key="4">
    <source>
        <dbReference type="Google" id="ProtNLM"/>
    </source>
</evidence>
<name>A0A8X8W2G6_SALSN</name>
<comment type="caution">
    <text evidence="2">The sequence shown here is derived from an EMBL/GenBank/DDBJ whole genome shotgun (WGS) entry which is preliminary data.</text>
</comment>
<dbReference type="Proteomes" id="UP000298416">
    <property type="component" value="Unassembled WGS sequence"/>
</dbReference>
<organism evidence="2">
    <name type="scientific">Salvia splendens</name>
    <name type="common">Scarlet sage</name>
    <dbReference type="NCBI Taxonomy" id="180675"/>
    <lineage>
        <taxon>Eukaryota</taxon>
        <taxon>Viridiplantae</taxon>
        <taxon>Streptophyta</taxon>
        <taxon>Embryophyta</taxon>
        <taxon>Tracheophyta</taxon>
        <taxon>Spermatophyta</taxon>
        <taxon>Magnoliopsida</taxon>
        <taxon>eudicotyledons</taxon>
        <taxon>Gunneridae</taxon>
        <taxon>Pentapetalae</taxon>
        <taxon>asterids</taxon>
        <taxon>lamiids</taxon>
        <taxon>Lamiales</taxon>
        <taxon>Lamiaceae</taxon>
        <taxon>Nepetoideae</taxon>
        <taxon>Mentheae</taxon>
        <taxon>Salviinae</taxon>
        <taxon>Salvia</taxon>
        <taxon>Salvia subgen. Calosphace</taxon>
        <taxon>core Calosphace</taxon>
    </lineage>
</organism>
<dbReference type="PANTHER" id="PTHR36733:SF1">
    <property type="entry name" value="CELL WALL PROTEIN-RELATED"/>
    <property type="match status" value="1"/>
</dbReference>
<reference evidence="2" key="1">
    <citation type="submission" date="2018-01" db="EMBL/GenBank/DDBJ databases">
        <authorList>
            <person name="Mao J.F."/>
        </authorList>
    </citation>
    <scope>NUCLEOTIDE SEQUENCE</scope>
    <source>
        <strain evidence="2">Huo1</strain>
        <tissue evidence="2">Leaf</tissue>
    </source>
</reference>
<feature type="chain" id="PRO_5036468465" description="Cell wall protein" evidence="1">
    <location>
        <begin position="25"/>
        <end position="167"/>
    </location>
</feature>
<dbReference type="InterPro" id="IPR034565">
    <property type="entry name" value="Put_cell_wall"/>
</dbReference>